<proteinExistence type="predicted"/>
<dbReference type="AlphaFoldDB" id="A0A7Y0FJU9"/>
<dbReference type="RefSeq" id="WP_169232125.1">
    <property type="nucleotide sequence ID" value="NZ_JABBGF010000003.1"/>
</dbReference>
<accession>A0A7Y0FJU9</accession>
<organism evidence="1 2">
    <name type="scientific">Chryseobacterium cheonjiense</name>
    <dbReference type="NCBI Taxonomy" id="2728845"/>
    <lineage>
        <taxon>Bacteria</taxon>
        <taxon>Pseudomonadati</taxon>
        <taxon>Bacteroidota</taxon>
        <taxon>Flavobacteriia</taxon>
        <taxon>Flavobacteriales</taxon>
        <taxon>Weeksellaceae</taxon>
        <taxon>Chryseobacterium group</taxon>
        <taxon>Chryseobacterium</taxon>
    </lineage>
</organism>
<gene>
    <name evidence="1" type="ORF">HHL20_15640</name>
</gene>
<dbReference type="Proteomes" id="UP000552615">
    <property type="component" value="Unassembled WGS sequence"/>
</dbReference>
<evidence type="ECO:0000313" key="1">
    <source>
        <dbReference type="EMBL" id="NML58781.1"/>
    </source>
</evidence>
<dbReference type="EMBL" id="JABBGF010000003">
    <property type="protein sequence ID" value="NML58781.1"/>
    <property type="molecule type" value="Genomic_DNA"/>
</dbReference>
<name>A0A7Y0FJU9_9FLAO</name>
<evidence type="ECO:0000313" key="2">
    <source>
        <dbReference type="Proteomes" id="UP000552615"/>
    </source>
</evidence>
<protein>
    <submittedName>
        <fullName evidence="1">Uncharacterized protein</fullName>
    </submittedName>
</protein>
<sequence>MSRNKERLKFNHNAKTHEYLYCLGNMIHWSKILLKQNNKKPYNDFLNWIIINQYFNSIEEGISLKKIAELSCYSNTKISRWRREMYIDILELNQKYPVLFYDERGYNVELHFKHYDDYCFINLTLPFIPRVYESLEFYFIKAAVGTNYFWVKDITYYIEENKVQIVVSLQGGHLNKYREFVLDKALFNGNLNFMDLHQKFDFQIDDELRHLK</sequence>
<keyword evidence="2" id="KW-1185">Reference proteome</keyword>
<comment type="caution">
    <text evidence="1">The sequence shown here is derived from an EMBL/GenBank/DDBJ whole genome shotgun (WGS) entry which is preliminary data.</text>
</comment>
<reference evidence="1 2" key="1">
    <citation type="submission" date="2020-04" db="EMBL/GenBank/DDBJ databases">
        <title>Chryseobacterium sp. RJ-7-14 sp. nov., isolated from Jeju soil.</title>
        <authorList>
            <person name="Dahal R.H."/>
            <person name="Chaudhary D.K."/>
        </authorList>
    </citation>
    <scope>NUCLEOTIDE SEQUENCE [LARGE SCALE GENOMIC DNA]</scope>
    <source>
        <strain evidence="1 2">RJ-7-14</strain>
    </source>
</reference>